<accession>A0A8H7ELU6</accession>
<dbReference type="Pfam" id="PF00787">
    <property type="entry name" value="PX"/>
    <property type="match status" value="1"/>
</dbReference>
<comment type="subcellular location">
    <subcellularLocation>
        <location evidence="2">Cytoplasm</location>
    </subcellularLocation>
    <subcellularLocation>
        <location evidence="1">Membrane</location>
        <topology evidence="1">Peripheral membrane protein</topology>
        <orientation evidence="1">Cytoplasmic side</orientation>
    </subcellularLocation>
</comment>
<dbReference type="Gene3D" id="1.10.238.10">
    <property type="entry name" value="EF-hand"/>
    <property type="match status" value="1"/>
</dbReference>
<dbReference type="GO" id="GO:0005829">
    <property type="term" value="C:cytosol"/>
    <property type="evidence" value="ECO:0007669"/>
    <property type="project" value="GOC"/>
</dbReference>
<dbReference type="GO" id="GO:0032266">
    <property type="term" value="F:phosphatidylinositol-3-phosphate binding"/>
    <property type="evidence" value="ECO:0007669"/>
    <property type="project" value="TreeGrafter"/>
</dbReference>
<dbReference type="InterPro" id="IPR036871">
    <property type="entry name" value="PX_dom_sf"/>
</dbReference>
<proteinExistence type="inferred from homology"/>
<dbReference type="GO" id="GO:0005768">
    <property type="term" value="C:endosome"/>
    <property type="evidence" value="ECO:0007669"/>
    <property type="project" value="TreeGrafter"/>
</dbReference>
<dbReference type="SMART" id="SM00312">
    <property type="entry name" value="PX"/>
    <property type="match status" value="1"/>
</dbReference>
<dbReference type="PANTHER" id="PTHR47554">
    <property type="entry name" value="SORTING NEXIN MVP1"/>
    <property type="match status" value="1"/>
</dbReference>
<dbReference type="InterPro" id="IPR045734">
    <property type="entry name" value="Snx8_BAR_dom"/>
</dbReference>
<evidence type="ECO:0000256" key="6">
    <source>
        <dbReference type="ARBA" id="ARBA00022490"/>
    </source>
</evidence>
<dbReference type="PANTHER" id="PTHR47554:SF1">
    <property type="entry name" value="SORTING NEXIN MVP1"/>
    <property type="match status" value="1"/>
</dbReference>
<protein>
    <recommendedName>
        <fullName evidence="4">Sorting nexin MVP1</fullName>
    </recommendedName>
</protein>
<sequence length="582" mass="66120">MLQDDDDILGSGFMNAGPSASFNAPIATFDINPWGGFPVADPTVEEEGLAAANILGLTFSSRHQDTVTNCNLKVGVDLPEIYDNAYIKAAPMGDRVSVANLEKILRLGGVPFQTLAQIKSLVVMPGSLYVTRNEFNTALALVACSQKNMGTSLDIVKQHRNDLPVPVLSNLERFYIERQAVSEKQEEQLRDPWHQPAAELPSLPVGLNGQTTSSIKEHGVRSKLASDNVETPIESQTWFQHLDDVTVEIAPEKEGFIFFKHVNYIVQSQQHGSTVLRRFSDFYWLWEILLLRYPYRMIPNVPAKRLGGRDDAFLERRRKALARFINSVVAHPVVGADEIVRQFLTERSELSLWRRENPPNTDEEFVRKMTGIDHERTIPNNLDERLDKVKKKLPILIQNYQSMYQSLERMIRLEEHRAADLVRYSDSLSAVSELNQTCYVPECQSCEQVTSGCRTIANSIAKSGSILGGQAKATSLGILDRLKRHWDLFMSFQQMLERIQKTVPIDKSRDGDNAASDHKRQAYVRYCAASELSYLHKQQAFILSWYQNYVQEQLKYERQHSENWKSLEISVQDMPADPGEFV</sequence>
<evidence type="ECO:0000256" key="2">
    <source>
        <dbReference type="ARBA" id="ARBA00004496"/>
    </source>
</evidence>
<dbReference type="InterPro" id="IPR028662">
    <property type="entry name" value="SNX8/Mvp1"/>
</dbReference>
<evidence type="ECO:0000256" key="5">
    <source>
        <dbReference type="ARBA" id="ARBA00022448"/>
    </source>
</evidence>
<comment type="caution">
    <text evidence="10">The sequence shown here is derived from an EMBL/GenBank/DDBJ whole genome shotgun (WGS) entry which is preliminary data.</text>
</comment>
<dbReference type="CDD" id="cd06866">
    <property type="entry name" value="PX_SNX8_Mvp1p_like"/>
    <property type="match status" value="1"/>
</dbReference>
<evidence type="ECO:0000256" key="8">
    <source>
        <dbReference type="ARBA" id="ARBA00023136"/>
    </source>
</evidence>
<evidence type="ECO:0000256" key="4">
    <source>
        <dbReference type="ARBA" id="ARBA00014268"/>
    </source>
</evidence>
<dbReference type="PROSITE" id="PS50195">
    <property type="entry name" value="PX"/>
    <property type="match status" value="1"/>
</dbReference>
<keyword evidence="6" id="KW-0963">Cytoplasm</keyword>
<name>A0A8H7ELU6_9FUNG</name>
<dbReference type="EMBL" id="JABAYA010000243">
    <property type="protein sequence ID" value="KAF7721688.1"/>
    <property type="molecule type" value="Genomic_DNA"/>
</dbReference>
<feature type="domain" description="PX" evidence="9">
    <location>
        <begin position="242"/>
        <end position="351"/>
    </location>
</feature>
<dbReference type="SUPFAM" id="SSF64268">
    <property type="entry name" value="PX domain"/>
    <property type="match status" value="1"/>
</dbReference>
<evidence type="ECO:0000256" key="7">
    <source>
        <dbReference type="ARBA" id="ARBA00022927"/>
    </source>
</evidence>
<keyword evidence="7" id="KW-0653">Protein transport</keyword>
<keyword evidence="5" id="KW-0813">Transport</keyword>
<dbReference type="AlphaFoldDB" id="A0A8H7ELU6"/>
<evidence type="ECO:0000256" key="3">
    <source>
        <dbReference type="ARBA" id="ARBA00010883"/>
    </source>
</evidence>
<dbReference type="GO" id="GO:0016020">
    <property type="term" value="C:membrane"/>
    <property type="evidence" value="ECO:0007669"/>
    <property type="project" value="UniProtKB-SubCell"/>
</dbReference>
<evidence type="ECO:0000313" key="11">
    <source>
        <dbReference type="Proteomes" id="UP000605846"/>
    </source>
</evidence>
<dbReference type="Pfam" id="PF19566">
    <property type="entry name" value="Snx8_BAR_dom"/>
    <property type="match status" value="2"/>
</dbReference>
<dbReference type="Proteomes" id="UP000605846">
    <property type="component" value="Unassembled WGS sequence"/>
</dbReference>
<evidence type="ECO:0000259" key="9">
    <source>
        <dbReference type="PROSITE" id="PS50195"/>
    </source>
</evidence>
<dbReference type="Gene3D" id="3.30.1520.10">
    <property type="entry name" value="Phox-like domain"/>
    <property type="match status" value="1"/>
</dbReference>
<keyword evidence="8" id="KW-0472">Membrane</keyword>
<dbReference type="OrthoDB" id="10064318at2759"/>
<organism evidence="10 11">
    <name type="scientific">Apophysomyces ossiformis</name>
    <dbReference type="NCBI Taxonomy" id="679940"/>
    <lineage>
        <taxon>Eukaryota</taxon>
        <taxon>Fungi</taxon>
        <taxon>Fungi incertae sedis</taxon>
        <taxon>Mucoromycota</taxon>
        <taxon>Mucoromycotina</taxon>
        <taxon>Mucoromycetes</taxon>
        <taxon>Mucorales</taxon>
        <taxon>Mucorineae</taxon>
        <taxon>Mucoraceae</taxon>
        <taxon>Apophysomyces</taxon>
    </lineage>
</organism>
<keyword evidence="11" id="KW-1185">Reference proteome</keyword>
<dbReference type="InterPro" id="IPR001683">
    <property type="entry name" value="PX_dom"/>
</dbReference>
<dbReference type="GO" id="GO:0042147">
    <property type="term" value="P:retrograde transport, endosome to Golgi"/>
    <property type="evidence" value="ECO:0007669"/>
    <property type="project" value="InterPro"/>
</dbReference>
<reference evidence="10" key="1">
    <citation type="submission" date="2020-01" db="EMBL/GenBank/DDBJ databases">
        <title>Genome Sequencing of Three Apophysomyces-Like Fungal Strains Confirms a Novel Fungal Genus in the Mucoromycota with divergent Burkholderia-like Endosymbiotic Bacteria.</title>
        <authorList>
            <person name="Stajich J.E."/>
            <person name="Macias A.M."/>
            <person name="Carter-House D."/>
            <person name="Lovett B."/>
            <person name="Kasson L.R."/>
            <person name="Berry K."/>
            <person name="Grigoriev I."/>
            <person name="Chang Y."/>
            <person name="Spatafora J."/>
            <person name="Kasson M.T."/>
        </authorList>
    </citation>
    <scope>NUCLEOTIDE SEQUENCE</scope>
    <source>
        <strain evidence="10">NRRL A-21654</strain>
    </source>
</reference>
<comment type="similarity">
    <text evidence="3">Belongs to the sorting nexin family.</text>
</comment>
<evidence type="ECO:0000313" key="10">
    <source>
        <dbReference type="EMBL" id="KAF7721688.1"/>
    </source>
</evidence>
<dbReference type="GO" id="GO:0006623">
    <property type="term" value="P:protein targeting to vacuole"/>
    <property type="evidence" value="ECO:0007669"/>
    <property type="project" value="TreeGrafter"/>
</dbReference>
<gene>
    <name evidence="10" type="primary">MVP1_1</name>
    <name evidence="10" type="ORF">EC973_004309</name>
</gene>
<dbReference type="InterPro" id="IPR035704">
    <property type="entry name" value="SNX8/Mvp1_PX"/>
</dbReference>
<evidence type="ECO:0000256" key="1">
    <source>
        <dbReference type="ARBA" id="ARBA00004287"/>
    </source>
</evidence>